<accession>A0AAE0WLU7</accession>
<name>A0AAE0WLU7_9PEZI</name>
<evidence type="ECO:0000256" key="1">
    <source>
        <dbReference type="ARBA" id="ARBA00001971"/>
    </source>
</evidence>
<keyword evidence="4 7" id="KW-0560">Oxidoreductase</keyword>
<dbReference type="PANTHER" id="PTHR24305">
    <property type="entry name" value="CYTOCHROME P450"/>
    <property type="match status" value="1"/>
</dbReference>
<dbReference type="PRINTS" id="PR00385">
    <property type="entry name" value="P450"/>
</dbReference>
<dbReference type="Gene3D" id="1.10.630.10">
    <property type="entry name" value="Cytochrome P450"/>
    <property type="match status" value="1"/>
</dbReference>
<comment type="similarity">
    <text evidence="2 7">Belongs to the cytochrome P450 family.</text>
</comment>
<keyword evidence="5 6" id="KW-0408">Iron</keyword>
<evidence type="ECO:0000256" key="5">
    <source>
        <dbReference type="ARBA" id="ARBA00023004"/>
    </source>
</evidence>
<keyword evidence="6 7" id="KW-0349">Heme</keyword>
<feature type="binding site" description="axial binding residue" evidence="6">
    <location>
        <position position="468"/>
    </location>
    <ligand>
        <name>heme</name>
        <dbReference type="ChEBI" id="CHEBI:30413"/>
    </ligand>
    <ligandPart>
        <name>Fe</name>
        <dbReference type="ChEBI" id="CHEBI:18248"/>
    </ligandPart>
</feature>
<evidence type="ECO:0000256" key="4">
    <source>
        <dbReference type="ARBA" id="ARBA00023002"/>
    </source>
</evidence>
<keyword evidence="3 6" id="KW-0479">Metal-binding</keyword>
<dbReference type="EMBL" id="JAUTXT010000021">
    <property type="protein sequence ID" value="KAK3674104.1"/>
    <property type="molecule type" value="Genomic_DNA"/>
</dbReference>
<dbReference type="PRINTS" id="PR00463">
    <property type="entry name" value="EP450I"/>
</dbReference>
<dbReference type="InterPro" id="IPR002401">
    <property type="entry name" value="Cyt_P450_E_grp-I"/>
</dbReference>
<evidence type="ECO:0000256" key="7">
    <source>
        <dbReference type="RuleBase" id="RU000461"/>
    </source>
</evidence>
<reference evidence="8" key="1">
    <citation type="submission" date="2023-07" db="EMBL/GenBank/DDBJ databases">
        <title>Black Yeasts Isolated from many extreme environments.</title>
        <authorList>
            <person name="Coleine C."/>
            <person name="Stajich J.E."/>
            <person name="Selbmann L."/>
        </authorList>
    </citation>
    <scope>NUCLEOTIDE SEQUENCE</scope>
    <source>
        <strain evidence="8">CCFEE 5485</strain>
    </source>
</reference>
<dbReference type="GO" id="GO:0005506">
    <property type="term" value="F:iron ion binding"/>
    <property type="evidence" value="ECO:0007669"/>
    <property type="project" value="InterPro"/>
</dbReference>
<dbReference type="PANTHER" id="PTHR24305:SF96">
    <property type="entry name" value="CYTOCHROME P450 MONOOXYGENASE STCB-RELATED"/>
    <property type="match status" value="1"/>
</dbReference>
<dbReference type="PROSITE" id="PS00086">
    <property type="entry name" value="CYTOCHROME_P450"/>
    <property type="match status" value="1"/>
</dbReference>
<keyword evidence="7" id="KW-0503">Monooxygenase</keyword>
<evidence type="ECO:0000256" key="6">
    <source>
        <dbReference type="PIRSR" id="PIRSR602401-1"/>
    </source>
</evidence>
<dbReference type="GO" id="GO:0020037">
    <property type="term" value="F:heme binding"/>
    <property type="evidence" value="ECO:0007669"/>
    <property type="project" value="InterPro"/>
</dbReference>
<gene>
    <name evidence="8" type="ORF">LTR78_005951</name>
</gene>
<dbReference type="GO" id="GO:0004497">
    <property type="term" value="F:monooxygenase activity"/>
    <property type="evidence" value="ECO:0007669"/>
    <property type="project" value="UniProtKB-KW"/>
</dbReference>
<keyword evidence="9" id="KW-1185">Reference proteome</keyword>
<dbReference type="GO" id="GO:0016705">
    <property type="term" value="F:oxidoreductase activity, acting on paired donors, with incorporation or reduction of molecular oxygen"/>
    <property type="evidence" value="ECO:0007669"/>
    <property type="project" value="InterPro"/>
</dbReference>
<dbReference type="Pfam" id="PF00067">
    <property type="entry name" value="p450"/>
    <property type="match status" value="1"/>
</dbReference>
<comment type="cofactor">
    <cofactor evidence="1 6">
        <name>heme</name>
        <dbReference type="ChEBI" id="CHEBI:30413"/>
    </cofactor>
</comment>
<protein>
    <recommendedName>
        <fullName evidence="10">Cytochrome P450</fullName>
    </recommendedName>
</protein>
<dbReference type="AlphaFoldDB" id="A0AAE0WLU7"/>
<sequence length="527" mass="58994">MSTASLLTRTSKTVLNVLQPARDQLGDIGTAAATLVGFLLISFACDRIRQAWFSPLSKIPGPWYAHYTGLGLKLHILAGNRVNYVQALHEHYGPYVRVAHNEVVTCDPAAGKVIHAVGTKWRKWSHIPDHITANVFAIVDPKHHNIRQRFYTKTFSQASLRRTMQGPIVRTAELAVDGMKADAASRGGGMVDVHEWFMLFGNDVMFALTFGEGFGLMEQGKRGQTNPVTPLEFHQMIAWSEFSIPIFLFGRFVLSSFWPWAERIFKADVCLNPSQDEAIAQLRMKEKGEDGRTVFAEAIEDAKDDEVLKNSGKTRLTDDEIAADALGFRLAGAEPVSVTLTYLVWCVLQRPDVQRQVENEVAGVELTDEALENLPILGAVILEGLRLWGGNATAMRRKEDVTLEGTMLSEYRIPRGTTVSTQAYSLHRNPAAWPDPLKWDHTRWLDPAQSHSISQDRFQPFSAGTRMCAAYHLAMMEIRLMTAMFFQNFGGARLAPSVTSESMVMTDRFNLFPRNHRMEVLMRPAGS</sequence>
<dbReference type="Proteomes" id="UP001274830">
    <property type="component" value="Unassembled WGS sequence"/>
</dbReference>
<evidence type="ECO:0000313" key="8">
    <source>
        <dbReference type="EMBL" id="KAK3674104.1"/>
    </source>
</evidence>
<dbReference type="InterPro" id="IPR017972">
    <property type="entry name" value="Cyt_P450_CS"/>
</dbReference>
<evidence type="ECO:0000256" key="2">
    <source>
        <dbReference type="ARBA" id="ARBA00010617"/>
    </source>
</evidence>
<dbReference type="SUPFAM" id="SSF48264">
    <property type="entry name" value="Cytochrome P450"/>
    <property type="match status" value="1"/>
</dbReference>
<evidence type="ECO:0000256" key="3">
    <source>
        <dbReference type="ARBA" id="ARBA00022723"/>
    </source>
</evidence>
<organism evidence="8 9">
    <name type="scientific">Recurvomyces mirabilis</name>
    <dbReference type="NCBI Taxonomy" id="574656"/>
    <lineage>
        <taxon>Eukaryota</taxon>
        <taxon>Fungi</taxon>
        <taxon>Dikarya</taxon>
        <taxon>Ascomycota</taxon>
        <taxon>Pezizomycotina</taxon>
        <taxon>Dothideomycetes</taxon>
        <taxon>Dothideomycetidae</taxon>
        <taxon>Mycosphaerellales</taxon>
        <taxon>Teratosphaeriaceae</taxon>
        <taxon>Recurvomyces</taxon>
    </lineage>
</organism>
<dbReference type="InterPro" id="IPR050121">
    <property type="entry name" value="Cytochrome_P450_monoxygenase"/>
</dbReference>
<comment type="caution">
    <text evidence="8">The sequence shown here is derived from an EMBL/GenBank/DDBJ whole genome shotgun (WGS) entry which is preliminary data.</text>
</comment>
<proteinExistence type="inferred from homology"/>
<dbReference type="InterPro" id="IPR001128">
    <property type="entry name" value="Cyt_P450"/>
</dbReference>
<evidence type="ECO:0008006" key="10">
    <source>
        <dbReference type="Google" id="ProtNLM"/>
    </source>
</evidence>
<dbReference type="InterPro" id="IPR036396">
    <property type="entry name" value="Cyt_P450_sf"/>
</dbReference>
<evidence type="ECO:0000313" key="9">
    <source>
        <dbReference type="Proteomes" id="UP001274830"/>
    </source>
</evidence>